<gene>
    <name evidence="1" type="ORF">C5O19_25695</name>
</gene>
<name>A0A2S7IEG1_9BACT</name>
<dbReference type="AlphaFoldDB" id="A0A2S7IEG1"/>
<evidence type="ECO:0008006" key="3">
    <source>
        <dbReference type="Google" id="ProtNLM"/>
    </source>
</evidence>
<accession>A0A2S7IEG1</accession>
<dbReference type="RefSeq" id="WP_104716234.1">
    <property type="nucleotide sequence ID" value="NZ_PTRA01000013.1"/>
</dbReference>
<dbReference type="EMBL" id="PTRA01000013">
    <property type="protein sequence ID" value="PQA52731.1"/>
    <property type="molecule type" value="Genomic_DNA"/>
</dbReference>
<dbReference type="OrthoDB" id="1450439at2"/>
<protein>
    <recommendedName>
        <fullName evidence="3">Glycosyl transferase family 1 domain-containing protein</fullName>
    </recommendedName>
</protein>
<proteinExistence type="predicted"/>
<comment type="caution">
    <text evidence="1">The sequence shown here is derived from an EMBL/GenBank/DDBJ whole genome shotgun (WGS) entry which is preliminary data.</text>
</comment>
<evidence type="ECO:0000313" key="2">
    <source>
        <dbReference type="Proteomes" id="UP000239590"/>
    </source>
</evidence>
<sequence>MKNTNLKILAVSESLDLNNYTRASTFEAISELYNLDYLVIANFSNQKIICDNIKNKVLKIVTYLPRKSKFFNIEKRLRARYVKRLLNEYDIIIITSPNQELLIDYIDKSKVVFLLSDPYHIMNDKEDESIKSKMKNIINKADIILATSKNLIATYLPKYFNHKSKNAYYWPNCVNLRIWNLEREHFNNGVGNNNKIIGFAGNFMNITDIELLDYITTNLPNVSFHIAGKISFSEYTENLTKIFSKSNVKYLNYIDHKELPKEVAQWNVCLMLDKKCEIASYHHHNKIYQYLSLGKPVVLLNYTEDYIDFQEYIYIAQNKVEYLEKLKIALDEETNSFFEGRKLIAYNNSNKSRALLFQTIIVNHLL</sequence>
<reference evidence="2" key="1">
    <citation type="submission" date="2018-02" db="EMBL/GenBank/DDBJ databases">
        <title>Genome sequencing of Solimonas sp. HR-BB.</title>
        <authorList>
            <person name="Lee Y."/>
            <person name="Jeon C.O."/>
        </authorList>
    </citation>
    <scope>NUCLEOTIDE SEQUENCE [LARGE SCALE GENOMIC DNA]</scope>
    <source>
        <strain evidence="2">HR-U</strain>
    </source>
</reference>
<dbReference type="SUPFAM" id="SSF53756">
    <property type="entry name" value="UDP-Glycosyltransferase/glycogen phosphorylase"/>
    <property type="match status" value="1"/>
</dbReference>
<dbReference type="Gene3D" id="3.40.50.11010">
    <property type="match status" value="1"/>
</dbReference>
<keyword evidence="2" id="KW-1185">Reference proteome</keyword>
<organism evidence="1 2">
    <name type="scientific">Siphonobacter curvatus</name>
    <dbReference type="NCBI Taxonomy" id="2094562"/>
    <lineage>
        <taxon>Bacteria</taxon>
        <taxon>Pseudomonadati</taxon>
        <taxon>Bacteroidota</taxon>
        <taxon>Cytophagia</taxon>
        <taxon>Cytophagales</taxon>
        <taxon>Cytophagaceae</taxon>
        <taxon>Siphonobacter</taxon>
    </lineage>
</organism>
<evidence type="ECO:0000313" key="1">
    <source>
        <dbReference type="EMBL" id="PQA52731.1"/>
    </source>
</evidence>
<dbReference type="Gene3D" id="3.40.50.2000">
    <property type="entry name" value="Glycogen Phosphorylase B"/>
    <property type="match status" value="1"/>
</dbReference>
<dbReference type="Proteomes" id="UP000239590">
    <property type="component" value="Unassembled WGS sequence"/>
</dbReference>